<evidence type="ECO:0000256" key="1">
    <source>
        <dbReference type="ARBA" id="ARBA00006484"/>
    </source>
</evidence>
<name>A0A4Y9S0R2_9CAUL</name>
<evidence type="ECO:0000256" key="3">
    <source>
        <dbReference type="RuleBase" id="RU000363"/>
    </source>
</evidence>
<dbReference type="CDD" id="cd05374">
    <property type="entry name" value="17beta-HSD-like_SDR_c"/>
    <property type="match status" value="1"/>
</dbReference>
<keyword evidence="2" id="KW-0560">Oxidoreductase</keyword>
<evidence type="ECO:0000313" key="4">
    <source>
        <dbReference type="EMBL" id="TFW15087.1"/>
    </source>
</evidence>
<reference evidence="4 5" key="1">
    <citation type="submission" date="2019-03" db="EMBL/GenBank/DDBJ databases">
        <title>Draft genome of Brevundimonas sp. a heavy metal resistant soil bacteria.</title>
        <authorList>
            <person name="Soto J."/>
        </authorList>
    </citation>
    <scope>NUCLEOTIDE SEQUENCE [LARGE SCALE GENOMIC DNA]</scope>
    <source>
        <strain evidence="4 5">B-10</strain>
    </source>
</reference>
<dbReference type="PRINTS" id="PR00080">
    <property type="entry name" value="SDRFAMILY"/>
</dbReference>
<gene>
    <name evidence="4" type="ORF">EGY25_00375</name>
</gene>
<accession>A0A4Y9S0R2</accession>
<dbReference type="NCBIfam" id="NF004824">
    <property type="entry name" value="PRK06180.1"/>
    <property type="match status" value="1"/>
</dbReference>
<dbReference type="EMBL" id="SPVH01000001">
    <property type="protein sequence ID" value="TFW15087.1"/>
    <property type="molecule type" value="Genomic_DNA"/>
</dbReference>
<evidence type="ECO:0000256" key="2">
    <source>
        <dbReference type="ARBA" id="ARBA00023002"/>
    </source>
</evidence>
<dbReference type="RefSeq" id="WP_135193084.1">
    <property type="nucleotide sequence ID" value="NZ_SPVH01000001.1"/>
</dbReference>
<dbReference type="OrthoDB" id="9793825at2"/>
<organism evidence="4 5">
    <name type="scientific">Brevundimonas intermedia</name>
    <dbReference type="NCBI Taxonomy" id="74315"/>
    <lineage>
        <taxon>Bacteria</taxon>
        <taxon>Pseudomonadati</taxon>
        <taxon>Pseudomonadota</taxon>
        <taxon>Alphaproteobacteria</taxon>
        <taxon>Caulobacterales</taxon>
        <taxon>Caulobacteraceae</taxon>
        <taxon>Brevundimonas</taxon>
    </lineage>
</organism>
<dbReference type="PANTHER" id="PTHR43976:SF16">
    <property type="entry name" value="SHORT-CHAIN DEHYDROGENASE_REDUCTASE FAMILY PROTEIN"/>
    <property type="match status" value="1"/>
</dbReference>
<proteinExistence type="inferred from homology"/>
<dbReference type="InterPro" id="IPR051911">
    <property type="entry name" value="SDR_oxidoreductase"/>
</dbReference>
<sequence length="294" mass="30731">MTTTLQKTWLVTGAARGLGAGIARAALDAGDRVVVAGRNRDALIKAFGPDSDTVLSVALDVTDAAAIAAAVEAAMARFGRIDVLVNNAGYGHLGIFEETTAQDARSQFDTNVFGLFDMTRAVLPVMRAQRSGRVFNVSSVGGMVGGASGSIYCASKFAIEGFSESVAQEVGPFGVHVTIVEPGFFRTDFLDATSVVYAGNPIADYAQASAALRDFYEARSHNQAGDPAKLGQALVVLANAENPPVRWAAGTDAIGMIEGKIAGLTTELEAWRDLSQSTDGDFSFREEPGASAWG</sequence>
<dbReference type="InterPro" id="IPR020904">
    <property type="entry name" value="Sc_DH/Rdtase_CS"/>
</dbReference>
<dbReference type="Proteomes" id="UP000298216">
    <property type="component" value="Unassembled WGS sequence"/>
</dbReference>
<dbReference type="Gene3D" id="3.40.50.720">
    <property type="entry name" value="NAD(P)-binding Rossmann-like Domain"/>
    <property type="match status" value="1"/>
</dbReference>
<dbReference type="SUPFAM" id="SSF51735">
    <property type="entry name" value="NAD(P)-binding Rossmann-fold domains"/>
    <property type="match status" value="1"/>
</dbReference>
<comment type="similarity">
    <text evidence="1 3">Belongs to the short-chain dehydrogenases/reductases (SDR) family.</text>
</comment>
<dbReference type="InterPro" id="IPR002347">
    <property type="entry name" value="SDR_fam"/>
</dbReference>
<dbReference type="InterPro" id="IPR036291">
    <property type="entry name" value="NAD(P)-bd_dom_sf"/>
</dbReference>
<dbReference type="AlphaFoldDB" id="A0A4Y9S0R2"/>
<keyword evidence="5" id="KW-1185">Reference proteome</keyword>
<dbReference type="Pfam" id="PF00106">
    <property type="entry name" value="adh_short"/>
    <property type="match status" value="1"/>
</dbReference>
<comment type="caution">
    <text evidence="4">The sequence shown here is derived from an EMBL/GenBank/DDBJ whole genome shotgun (WGS) entry which is preliminary data.</text>
</comment>
<dbReference type="PROSITE" id="PS00061">
    <property type="entry name" value="ADH_SHORT"/>
    <property type="match status" value="1"/>
</dbReference>
<dbReference type="GO" id="GO:0016491">
    <property type="term" value="F:oxidoreductase activity"/>
    <property type="evidence" value="ECO:0007669"/>
    <property type="project" value="UniProtKB-KW"/>
</dbReference>
<protein>
    <submittedName>
        <fullName evidence="4">SDR family NAD(P)-dependent oxidoreductase</fullName>
    </submittedName>
</protein>
<dbReference type="PRINTS" id="PR00081">
    <property type="entry name" value="GDHRDH"/>
</dbReference>
<dbReference type="PANTHER" id="PTHR43976">
    <property type="entry name" value="SHORT CHAIN DEHYDROGENASE"/>
    <property type="match status" value="1"/>
</dbReference>
<evidence type="ECO:0000313" key="5">
    <source>
        <dbReference type="Proteomes" id="UP000298216"/>
    </source>
</evidence>